<dbReference type="OrthoDB" id="10047814at2759"/>
<keyword evidence="3" id="KW-1185">Reference proteome</keyword>
<dbReference type="Gene3D" id="3.40.50.10140">
    <property type="entry name" value="Toll/interleukin-1 receptor homology (TIR) domain"/>
    <property type="match status" value="1"/>
</dbReference>
<dbReference type="PROSITE" id="PS50104">
    <property type="entry name" value="TIR"/>
    <property type="match status" value="1"/>
</dbReference>
<evidence type="ECO:0000259" key="1">
    <source>
        <dbReference type="PROSITE" id="PS50104"/>
    </source>
</evidence>
<dbReference type="AlphaFoldDB" id="A0A8S3TWI9"/>
<dbReference type="GO" id="GO:0007165">
    <property type="term" value="P:signal transduction"/>
    <property type="evidence" value="ECO:0007669"/>
    <property type="project" value="InterPro"/>
</dbReference>
<dbReference type="EMBL" id="CAJPWZ010002271">
    <property type="protein sequence ID" value="CAG2234752.1"/>
    <property type="molecule type" value="Genomic_DNA"/>
</dbReference>
<organism evidence="2 3">
    <name type="scientific">Mytilus edulis</name>
    <name type="common">Blue mussel</name>
    <dbReference type="NCBI Taxonomy" id="6550"/>
    <lineage>
        <taxon>Eukaryota</taxon>
        <taxon>Metazoa</taxon>
        <taxon>Spiralia</taxon>
        <taxon>Lophotrochozoa</taxon>
        <taxon>Mollusca</taxon>
        <taxon>Bivalvia</taxon>
        <taxon>Autobranchia</taxon>
        <taxon>Pteriomorphia</taxon>
        <taxon>Mytilida</taxon>
        <taxon>Mytiloidea</taxon>
        <taxon>Mytilidae</taxon>
        <taxon>Mytilinae</taxon>
        <taxon>Mytilus</taxon>
    </lineage>
</organism>
<sequence length="250" mass="29135">MMKGKEKYKEIQDVYTFIFKHEKDTFMRVIADIFKIPHILDGPRVKLITECVRTCTTLSMNDKANLDIFNGYIRTVPDLKLMEDIEPKLDEISQSNSVPIGPENNSPSEGFVYDFFVSHSHKDAEWVLSRLVSDLESAFTENDVVLRGCIADRDFEPAKFIFENIENSLRKSSKFLLVMTNHFVSSYWCQFETNQALLESIESRKDCIIPIYLEECNIPDKLRHITYADFTSDDDYIFEIMKLKRALLPE</sequence>
<dbReference type="InterPro" id="IPR042342">
    <property type="entry name" value="TTC22"/>
</dbReference>
<gene>
    <name evidence="2" type="ORF">MEDL_47354</name>
</gene>
<protein>
    <recommendedName>
        <fullName evidence="1">TIR domain-containing protein</fullName>
    </recommendedName>
</protein>
<comment type="caution">
    <text evidence="2">The sequence shown here is derived from an EMBL/GenBank/DDBJ whole genome shotgun (WGS) entry which is preliminary data.</text>
</comment>
<dbReference type="Proteomes" id="UP000683360">
    <property type="component" value="Unassembled WGS sequence"/>
</dbReference>
<dbReference type="InterPro" id="IPR035897">
    <property type="entry name" value="Toll_tir_struct_dom_sf"/>
</dbReference>
<feature type="domain" description="TIR" evidence="1">
    <location>
        <begin position="111"/>
        <end position="248"/>
    </location>
</feature>
<dbReference type="PANTHER" id="PTHR16253:SF0">
    <property type="entry name" value="TETRATRICOPEPTIDE REPEAT PROTEIN 22"/>
    <property type="match status" value="1"/>
</dbReference>
<evidence type="ECO:0000313" key="3">
    <source>
        <dbReference type="Proteomes" id="UP000683360"/>
    </source>
</evidence>
<reference evidence="2" key="1">
    <citation type="submission" date="2021-03" db="EMBL/GenBank/DDBJ databases">
        <authorList>
            <person name="Bekaert M."/>
        </authorList>
    </citation>
    <scope>NUCLEOTIDE SEQUENCE</scope>
</reference>
<dbReference type="PANTHER" id="PTHR16253">
    <property type="entry name" value="TETRATRICOPEPTIDE REPEAT PROTEIN 22"/>
    <property type="match status" value="1"/>
</dbReference>
<dbReference type="InterPro" id="IPR000157">
    <property type="entry name" value="TIR_dom"/>
</dbReference>
<name>A0A8S3TWI9_MYTED</name>
<proteinExistence type="predicted"/>
<dbReference type="Pfam" id="PF13676">
    <property type="entry name" value="TIR_2"/>
    <property type="match status" value="1"/>
</dbReference>
<dbReference type="SMART" id="SM00255">
    <property type="entry name" value="TIR"/>
    <property type="match status" value="1"/>
</dbReference>
<dbReference type="SUPFAM" id="SSF52200">
    <property type="entry name" value="Toll/Interleukin receptor TIR domain"/>
    <property type="match status" value="1"/>
</dbReference>
<evidence type="ECO:0000313" key="2">
    <source>
        <dbReference type="EMBL" id="CAG2234752.1"/>
    </source>
</evidence>
<accession>A0A8S3TWI9</accession>